<organism evidence="2 3">
    <name type="scientific">Pseudohaliea rubra DSM 19751</name>
    <dbReference type="NCBI Taxonomy" id="1265313"/>
    <lineage>
        <taxon>Bacteria</taxon>
        <taxon>Pseudomonadati</taxon>
        <taxon>Pseudomonadota</taxon>
        <taxon>Gammaproteobacteria</taxon>
        <taxon>Cellvibrionales</taxon>
        <taxon>Halieaceae</taxon>
        <taxon>Pseudohaliea</taxon>
    </lineage>
</organism>
<proteinExistence type="predicted"/>
<dbReference type="STRING" id="1265313.HRUBRA_01159"/>
<evidence type="ECO:0000256" key="1">
    <source>
        <dbReference type="SAM" id="SignalP"/>
    </source>
</evidence>
<keyword evidence="1" id="KW-0732">Signal</keyword>
<keyword evidence="3" id="KW-1185">Reference proteome</keyword>
<dbReference type="HOGENOM" id="CLU_688444_0_0_6"/>
<evidence type="ECO:0000313" key="3">
    <source>
        <dbReference type="Proteomes" id="UP000029640"/>
    </source>
</evidence>
<feature type="signal peptide" evidence="1">
    <location>
        <begin position="1"/>
        <end position="28"/>
    </location>
</feature>
<dbReference type="RefSeq" id="WP_035515321.1">
    <property type="nucleotide sequence ID" value="NZ_KN234754.1"/>
</dbReference>
<dbReference type="AlphaFoldDB" id="A0A095VSF0"/>
<accession>A0A095VSF0</accession>
<feature type="chain" id="PRO_5001912710" description="Lipoprotein" evidence="1">
    <location>
        <begin position="29"/>
        <end position="372"/>
    </location>
</feature>
<dbReference type="Proteomes" id="UP000029640">
    <property type="component" value="Unassembled WGS sequence"/>
</dbReference>
<reference evidence="2 3" key="1">
    <citation type="journal article" date="2014" name="Genome Announc.">
        <title>Genome Sequence of Gammaproteobacterial Pseudohaliea rubra Type Strain DSM 19751, Isolated from Coastal Seawater of the Mediterranean Sea.</title>
        <authorList>
            <person name="Spring S."/>
            <person name="Fiebig A."/>
            <person name="Riedel T."/>
            <person name="Goker M."/>
            <person name="Klenk H.P."/>
        </authorList>
    </citation>
    <scope>NUCLEOTIDE SEQUENCE [LARGE SCALE GENOMIC DNA]</scope>
    <source>
        <strain evidence="2 3">DSM 19751</strain>
    </source>
</reference>
<dbReference type="OrthoDB" id="5487683at2"/>
<sequence>MKRLLLLLCIFSLAGCATGTGAPSVSEAAEPTPAWPPAPGAVTLDRAGTPPAPALDVIIEVFDTGLAEAAAGPGEEPVFAAVRKAEAFYMPLALRQALVESGHWGAVRVAPRASDTAALSLSGRIVHSDGVDLVLALRAVDATGSVWLEREYHDRAAEEDYPVAAGKDPFGDLYRQVANDLAAAQRARAVAELPAVALLRYAGTLAPGVFGDYLSIAADGQRELRRAPAEGDPMLARVRRLRNQEYLFIDAADEQYGDLVERFAPTYHLWRQYAHELARYETDYLARVGEREINARRGTYAAMQQTYGRFRRVKIHEQDLEELAEGFDNEVTETVIDVDDRVYRLSGSLATQYGEWREILRRIFTLEGGGVP</sequence>
<evidence type="ECO:0008006" key="4">
    <source>
        <dbReference type="Google" id="ProtNLM"/>
    </source>
</evidence>
<name>A0A095VSF0_9GAMM</name>
<dbReference type="EMBL" id="AUVB01000031">
    <property type="protein sequence ID" value="KGE04295.1"/>
    <property type="molecule type" value="Genomic_DNA"/>
</dbReference>
<gene>
    <name evidence="2" type="ORF">HRUBRA_01159</name>
</gene>
<protein>
    <recommendedName>
        <fullName evidence="4">Lipoprotein</fullName>
    </recommendedName>
</protein>
<comment type="caution">
    <text evidence="2">The sequence shown here is derived from an EMBL/GenBank/DDBJ whole genome shotgun (WGS) entry which is preliminary data.</text>
</comment>
<dbReference type="PROSITE" id="PS51257">
    <property type="entry name" value="PROKAR_LIPOPROTEIN"/>
    <property type="match status" value="1"/>
</dbReference>
<evidence type="ECO:0000313" key="2">
    <source>
        <dbReference type="EMBL" id="KGE04295.1"/>
    </source>
</evidence>